<feature type="domain" description="4Fe-4S ferredoxin-type" evidence="4">
    <location>
        <begin position="192"/>
        <end position="220"/>
    </location>
</feature>
<keyword evidence="1" id="KW-0479">Metal-binding</keyword>
<evidence type="ECO:0000313" key="5">
    <source>
        <dbReference type="EMBL" id="RCX13840.1"/>
    </source>
</evidence>
<dbReference type="SUPFAM" id="SSF54862">
    <property type="entry name" value="4Fe-4S ferredoxins"/>
    <property type="match status" value="1"/>
</dbReference>
<dbReference type="InterPro" id="IPR001226">
    <property type="entry name" value="Flavodoxin_CS"/>
</dbReference>
<dbReference type="Gene3D" id="3.30.70.20">
    <property type="match status" value="1"/>
</dbReference>
<dbReference type="InterPro" id="IPR047964">
    <property type="entry name" value="EFR1-like"/>
</dbReference>
<dbReference type="NCBIfam" id="NF038196">
    <property type="entry name" value="ferrodoxin_EFR1"/>
    <property type="match status" value="1"/>
</dbReference>
<dbReference type="InterPro" id="IPR029039">
    <property type="entry name" value="Flavoprotein-like_sf"/>
</dbReference>
<dbReference type="GO" id="GO:0046872">
    <property type="term" value="F:metal ion binding"/>
    <property type="evidence" value="ECO:0007669"/>
    <property type="project" value="UniProtKB-KW"/>
</dbReference>
<accession>A0A369AWR3</accession>
<comment type="caution">
    <text evidence="5">The sequence shown here is derived from an EMBL/GenBank/DDBJ whole genome shotgun (WGS) entry which is preliminary data.</text>
</comment>
<dbReference type="Proteomes" id="UP000253034">
    <property type="component" value="Unassembled WGS sequence"/>
</dbReference>
<evidence type="ECO:0000259" key="4">
    <source>
        <dbReference type="PROSITE" id="PS51379"/>
    </source>
</evidence>
<keyword evidence="2" id="KW-0408">Iron</keyword>
<sequence length="301" mass="32978">MERDARKFKMVKIVYFSGTGGTARAANCIAEAFKRYGAGVVSYQLGREAIPEAGEDMLVVLYAVHACNAPEPVYKWLDALEHTARTPAAVISVSGGGEITPNTACRASSISRLVKKGYDVIYEDMIVMPSNWIVATEDSLAARLLRVLPLKADSIVKELFEGVIRRSKPSIQDRIFSKLGELEKVGARAFGKRIRVGSGCNLCGWCEKNCPQGNISVRGAAPVFGGSCIFCLKCIYGCPKKALKPGMLKFIVIKEGYDLKAVEERTRGIRLRPVEELAKGFLWKGVKDYLLSFGDIENNKG</sequence>
<evidence type="ECO:0000256" key="1">
    <source>
        <dbReference type="ARBA" id="ARBA00022723"/>
    </source>
</evidence>
<dbReference type="EMBL" id="QPJT01000016">
    <property type="protein sequence ID" value="RCX13840.1"/>
    <property type="molecule type" value="Genomic_DNA"/>
</dbReference>
<evidence type="ECO:0000256" key="2">
    <source>
        <dbReference type="ARBA" id="ARBA00023004"/>
    </source>
</evidence>
<dbReference type="OrthoDB" id="9813995at2"/>
<dbReference type="GO" id="GO:0010181">
    <property type="term" value="F:FMN binding"/>
    <property type="evidence" value="ECO:0007669"/>
    <property type="project" value="InterPro"/>
</dbReference>
<evidence type="ECO:0000256" key="3">
    <source>
        <dbReference type="ARBA" id="ARBA00023014"/>
    </source>
</evidence>
<protein>
    <recommendedName>
        <fullName evidence="4">4Fe-4S ferredoxin-type domain-containing protein</fullName>
    </recommendedName>
</protein>
<evidence type="ECO:0000313" key="6">
    <source>
        <dbReference type="Proteomes" id="UP000253034"/>
    </source>
</evidence>
<dbReference type="InterPro" id="IPR017896">
    <property type="entry name" value="4Fe4S_Fe-S-bd"/>
</dbReference>
<dbReference type="SUPFAM" id="SSF52218">
    <property type="entry name" value="Flavoproteins"/>
    <property type="match status" value="1"/>
</dbReference>
<dbReference type="PROSITE" id="PS51379">
    <property type="entry name" value="4FE4S_FER_2"/>
    <property type="match status" value="1"/>
</dbReference>
<dbReference type="PROSITE" id="PS00198">
    <property type="entry name" value="4FE4S_FER_1"/>
    <property type="match status" value="2"/>
</dbReference>
<dbReference type="InterPro" id="IPR017900">
    <property type="entry name" value="4Fe4S_Fe_S_CS"/>
</dbReference>
<organism evidence="5 6">
    <name type="scientific">Anaerobacterium chartisolvens</name>
    <dbReference type="NCBI Taxonomy" id="1297424"/>
    <lineage>
        <taxon>Bacteria</taxon>
        <taxon>Bacillati</taxon>
        <taxon>Bacillota</taxon>
        <taxon>Clostridia</taxon>
        <taxon>Eubacteriales</taxon>
        <taxon>Oscillospiraceae</taxon>
        <taxon>Anaerobacterium</taxon>
    </lineage>
</organism>
<gene>
    <name evidence="5" type="ORF">DFR58_11676</name>
</gene>
<reference evidence="5 6" key="1">
    <citation type="submission" date="2018-07" db="EMBL/GenBank/DDBJ databases">
        <title>Genomic Encyclopedia of Type Strains, Phase IV (KMG-IV): sequencing the most valuable type-strain genomes for metagenomic binning, comparative biology and taxonomic classification.</title>
        <authorList>
            <person name="Goeker M."/>
        </authorList>
    </citation>
    <scope>NUCLEOTIDE SEQUENCE [LARGE SCALE GENOMIC DNA]</scope>
    <source>
        <strain evidence="5 6">DSM 27016</strain>
    </source>
</reference>
<dbReference type="AlphaFoldDB" id="A0A369AWR3"/>
<dbReference type="GO" id="GO:0009055">
    <property type="term" value="F:electron transfer activity"/>
    <property type="evidence" value="ECO:0007669"/>
    <property type="project" value="InterPro"/>
</dbReference>
<dbReference type="RefSeq" id="WP_114298476.1">
    <property type="nucleotide sequence ID" value="NZ_QPJT01000016.1"/>
</dbReference>
<keyword evidence="6" id="KW-1185">Reference proteome</keyword>
<name>A0A369AWR3_9FIRM</name>
<dbReference type="PROSITE" id="PS00201">
    <property type="entry name" value="FLAVODOXIN"/>
    <property type="match status" value="1"/>
</dbReference>
<keyword evidence="3" id="KW-0411">Iron-sulfur</keyword>
<proteinExistence type="predicted"/>
<dbReference type="GO" id="GO:0051536">
    <property type="term" value="F:iron-sulfur cluster binding"/>
    <property type="evidence" value="ECO:0007669"/>
    <property type="project" value="UniProtKB-KW"/>
</dbReference>
<dbReference type="Gene3D" id="3.40.50.360">
    <property type="match status" value="1"/>
</dbReference>